<feature type="transmembrane region" description="Helical" evidence="1">
    <location>
        <begin position="259"/>
        <end position="284"/>
    </location>
</feature>
<dbReference type="Proteomes" id="UP000800092">
    <property type="component" value="Unassembled WGS sequence"/>
</dbReference>
<dbReference type="EMBL" id="ML991850">
    <property type="protein sequence ID" value="KAF2229969.1"/>
    <property type="molecule type" value="Genomic_DNA"/>
</dbReference>
<gene>
    <name evidence="2" type="ORF">EV356DRAFT_454782</name>
</gene>
<evidence type="ECO:0000313" key="3">
    <source>
        <dbReference type="Proteomes" id="UP000800092"/>
    </source>
</evidence>
<dbReference type="OrthoDB" id="5428890at2759"/>
<keyword evidence="3" id="KW-1185">Reference proteome</keyword>
<keyword evidence="1" id="KW-0472">Membrane</keyword>
<protein>
    <submittedName>
        <fullName evidence="2">Uncharacterized protein</fullName>
    </submittedName>
</protein>
<dbReference type="AlphaFoldDB" id="A0A6A6GWJ4"/>
<sequence length="310" mass="35699">MTDHPGIPAHEFATQTFDDIFRVKAAIERHRSAAQHSIVTMIQSEIFPNASLDQICRGVDLTIHFWLTLSVCSATIQLPRFNSSSTVAHWESDWSMEDIISRCFPTHDFSNSNTDAKIQHDLTAVNIQREAGIRICWTSNLTDHLLYNSLHRTLCIYAHKACIISHTKQVDCVIPKQVLLETLWTLEILFPYGDKKTRHFLKEEKQPLHRIHQPSPSTTLELQVFIIWRRRLEELIDAFNAPRIGYRQLRYSRNNPMQWWTFWLAAIIAVLTIIFGIISSITALEQTRLAQKSYKLALAQFNSSQGSSSV</sequence>
<reference evidence="2" key="1">
    <citation type="journal article" date="2020" name="Stud. Mycol.">
        <title>101 Dothideomycetes genomes: a test case for predicting lifestyles and emergence of pathogens.</title>
        <authorList>
            <person name="Haridas S."/>
            <person name="Albert R."/>
            <person name="Binder M."/>
            <person name="Bloem J."/>
            <person name="Labutti K."/>
            <person name="Salamov A."/>
            <person name="Andreopoulos B."/>
            <person name="Baker S."/>
            <person name="Barry K."/>
            <person name="Bills G."/>
            <person name="Bluhm B."/>
            <person name="Cannon C."/>
            <person name="Castanera R."/>
            <person name="Culley D."/>
            <person name="Daum C."/>
            <person name="Ezra D."/>
            <person name="Gonzalez J."/>
            <person name="Henrissat B."/>
            <person name="Kuo A."/>
            <person name="Liang C."/>
            <person name="Lipzen A."/>
            <person name="Lutzoni F."/>
            <person name="Magnuson J."/>
            <person name="Mondo S."/>
            <person name="Nolan M."/>
            <person name="Ohm R."/>
            <person name="Pangilinan J."/>
            <person name="Park H.-J."/>
            <person name="Ramirez L."/>
            <person name="Alfaro M."/>
            <person name="Sun H."/>
            <person name="Tritt A."/>
            <person name="Yoshinaga Y."/>
            <person name="Zwiers L.-H."/>
            <person name="Turgeon B."/>
            <person name="Goodwin S."/>
            <person name="Spatafora J."/>
            <person name="Crous P."/>
            <person name="Grigoriev I."/>
        </authorList>
    </citation>
    <scope>NUCLEOTIDE SEQUENCE</scope>
    <source>
        <strain evidence="2">Tuck. ex Michener</strain>
    </source>
</reference>
<proteinExistence type="predicted"/>
<evidence type="ECO:0000313" key="2">
    <source>
        <dbReference type="EMBL" id="KAF2229969.1"/>
    </source>
</evidence>
<keyword evidence="1" id="KW-0812">Transmembrane</keyword>
<evidence type="ECO:0000256" key="1">
    <source>
        <dbReference type="SAM" id="Phobius"/>
    </source>
</evidence>
<accession>A0A6A6GWJ4</accession>
<organism evidence="2 3">
    <name type="scientific">Viridothelium virens</name>
    <name type="common">Speckled blister lichen</name>
    <name type="synonym">Trypethelium virens</name>
    <dbReference type="NCBI Taxonomy" id="1048519"/>
    <lineage>
        <taxon>Eukaryota</taxon>
        <taxon>Fungi</taxon>
        <taxon>Dikarya</taxon>
        <taxon>Ascomycota</taxon>
        <taxon>Pezizomycotina</taxon>
        <taxon>Dothideomycetes</taxon>
        <taxon>Dothideomycetes incertae sedis</taxon>
        <taxon>Trypetheliales</taxon>
        <taxon>Trypetheliaceae</taxon>
        <taxon>Viridothelium</taxon>
    </lineage>
</organism>
<keyword evidence="1" id="KW-1133">Transmembrane helix</keyword>
<name>A0A6A6GWJ4_VIRVR</name>